<protein>
    <recommendedName>
        <fullName evidence="10">Palmitoyltransferase</fullName>
        <ecNumber evidence="10">2.3.1.225</ecNumber>
    </recommendedName>
</protein>
<gene>
    <name evidence="12" type="ORF">C5L36_0B06400</name>
</gene>
<keyword evidence="6" id="KW-0564">Palmitate</keyword>
<organism evidence="12 13">
    <name type="scientific">Pichia kudriavzevii</name>
    <name type="common">Yeast</name>
    <name type="synonym">Issatchenkia orientalis</name>
    <dbReference type="NCBI Taxonomy" id="4909"/>
    <lineage>
        <taxon>Eukaryota</taxon>
        <taxon>Fungi</taxon>
        <taxon>Dikarya</taxon>
        <taxon>Ascomycota</taxon>
        <taxon>Saccharomycotina</taxon>
        <taxon>Pichiomycetes</taxon>
        <taxon>Pichiales</taxon>
        <taxon>Pichiaceae</taxon>
        <taxon>Pichia</taxon>
    </lineage>
</organism>
<dbReference type="RefSeq" id="XP_029320872.1">
    <property type="nucleotide sequence ID" value="XM_029465013.1"/>
</dbReference>
<evidence type="ECO:0000259" key="11">
    <source>
        <dbReference type="Pfam" id="PF01529"/>
    </source>
</evidence>
<dbReference type="Proteomes" id="UP000249293">
    <property type="component" value="Chromosome 2"/>
</dbReference>
<keyword evidence="3 10" id="KW-0812">Transmembrane</keyword>
<dbReference type="GeneID" id="40383160"/>
<evidence type="ECO:0000256" key="5">
    <source>
        <dbReference type="ARBA" id="ARBA00023136"/>
    </source>
</evidence>
<evidence type="ECO:0000256" key="2">
    <source>
        <dbReference type="ARBA" id="ARBA00022679"/>
    </source>
</evidence>
<dbReference type="Pfam" id="PF01529">
    <property type="entry name" value="DHHC"/>
    <property type="match status" value="1"/>
</dbReference>
<comment type="subcellular location">
    <subcellularLocation>
        <location evidence="1">Membrane</location>
        <topology evidence="1">Multi-pass membrane protein</topology>
    </subcellularLocation>
</comment>
<dbReference type="EC" id="2.3.1.225" evidence="10"/>
<proteinExistence type="inferred from homology"/>
<keyword evidence="4 10" id="KW-1133">Transmembrane helix</keyword>
<evidence type="ECO:0000256" key="6">
    <source>
        <dbReference type="ARBA" id="ARBA00023139"/>
    </source>
</evidence>
<name>A0A2U9R261_PICKU</name>
<keyword evidence="2 10" id="KW-0808">Transferase</keyword>
<dbReference type="PROSITE" id="PS50216">
    <property type="entry name" value="DHHC"/>
    <property type="match status" value="1"/>
</dbReference>
<evidence type="ECO:0000256" key="1">
    <source>
        <dbReference type="ARBA" id="ARBA00004141"/>
    </source>
</evidence>
<evidence type="ECO:0000256" key="7">
    <source>
        <dbReference type="ARBA" id="ARBA00023288"/>
    </source>
</evidence>
<sequence>MGIYNIANTFCVVLTCTFPPLSVTLLFVWSYWTMIFKVYLILYNGSKFCICITTFAFVLSLWTYYKVLYTGSGSPVDYPELRGENVPLCMSDSITMKRDGRYRYCTKCRCWKPDRTHHCSACDKCILKMDHHCPWFGICIGYKNYRFFVQFLCWSLVYLLVVTSMTFNVLYGFFVDGKWDTELFSVHVLLVFCLGVVFTLCIGVFTGFTIYQMCRNRTTIESYERQRYRHTARRHLNVFDLGVTRNVLSIMGTKWYNIVMPVGNVEGDNGGGVSFETNLAGEEFVNSRNLVARLSSELERSV</sequence>
<dbReference type="STRING" id="4909.A0A2U9R261"/>
<dbReference type="VEuPathDB" id="FungiDB:C5L36_0B06400"/>
<evidence type="ECO:0000256" key="10">
    <source>
        <dbReference type="RuleBase" id="RU079119"/>
    </source>
</evidence>
<dbReference type="GO" id="GO:0019706">
    <property type="term" value="F:protein-cysteine S-palmitoyltransferase activity"/>
    <property type="evidence" value="ECO:0007669"/>
    <property type="project" value="UniProtKB-EC"/>
</dbReference>
<evidence type="ECO:0000256" key="8">
    <source>
        <dbReference type="ARBA" id="ARBA00023315"/>
    </source>
</evidence>
<dbReference type="InterPro" id="IPR001594">
    <property type="entry name" value="Palmitoyltrfase_DHHC"/>
</dbReference>
<reference evidence="12 13" key="1">
    <citation type="submission" date="2018-06" db="EMBL/GenBank/DDBJ databases">
        <title>Population genomics shows no distinction between pathogenic Candida krusei and environmental Pichia kudriavzevii: One species, four names.</title>
        <authorList>
            <person name="Douglass A.P."/>
            <person name="Offei B."/>
            <person name="Braun-Galleani S."/>
            <person name="Coughlan A.Y."/>
            <person name="Martos A."/>
            <person name="Ortiz-Merino R.A."/>
            <person name="Byrne K.P."/>
            <person name="Wolfe K.H."/>
        </authorList>
    </citation>
    <scope>NUCLEOTIDE SEQUENCE [LARGE SCALE GENOMIC DNA]</scope>
    <source>
        <strain evidence="12 13">CBS573</strain>
    </source>
</reference>
<feature type="transmembrane region" description="Helical" evidence="10">
    <location>
        <begin position="38"/>
        <end position="65"/>
    </location>
</feature>
<dbReference type="GO" id="GO:0016020">
    <property type="term" value="C:membrane"/>
    <property type="evidence" value="ECO:0007669"/>
    <property type="project" value="UniProtKB-SubCell"/>
</dbReference>
<dbReference type="PANTHER" id="PTHR12246">
    <property type="entry name" value="PALMITOYLTRANSFERASE ZDHHC16"/>
    <property type="match status" value="1"/>
</dbReference>
<comment type="domain">
    <text evidence="10">The DHHC domain is required for palmitoyltransferase activity.</text>
</comment>
<feature type="transmembrane region" description="Helical" evidence="10">
    <location>
        <begin position="186"/>
        <end position="211"/>
    </location>
</feature>
<keyword evidence="7" id="KW-0449">Lipoprotein</keyword>
<evidence type="ECO:0000313" key="12">
    <source>
        <dbReference type="EMBL" id="AWU75395.1"/>
    </source>
</evidence>
<evidence type="ECO:0000256" key="4">
    <source>
        <dbReference type="ARBA" id="ARBA00022989"/>
    </source>
</evidence>
<feature type="domain" description="Palmitoyltransferase DHHC" evidence="11">
    <location>
        <begin position="101"/>
        <end position="225"/>
    </location>
</feature>
<feature type="transmembrane region" description="Helical" evidence="10">
    <location>
        <begin position="151"/>
        <end position="174"/>
    </location>
</feature>
<comment type="similarity">
    <text evidence="10">Belongs to the DHHC palmitoyltransferase family.</text>
</comment>
<dbReference type="KEGG" id="pkz:C5L36_0B06400"/>
<dbReference type="EMBL" id="CP028774">
    <property type="protein sequence ID" value="AWU75395.1"/>
    <property type="molecule type" value="Genomic_DNA"/>
</dbReference>
<keyword evidence="5 10" id="KW-0472">Membrane</keyword>
<dbReference type="OrthoDB" id="302728at2759"/>
<evidence type="ECO:0000313" key="13">
    <source>
        <dbReference type="Proteomes" id="UP000249293"/>
    </source>
</evidence>
<dbReference type="InterPro" id="IPR039859">
    <property type="entry name" value="PFA4/ZDH16/20/ERF2-like"/>
</dbReference>
<comment type="catalytic activity">
    <reaction evidence="9 10">
        <text>L-cysteinyl-[protein] + hexadecanoyl-CoA = S-hexadecanoyl-L-cysteinyl-[protein] + CoA</text>
        <dbReference type="Rhea" id="RHEA:36683"/>
        <dbReference type="Rhea" id="RHEA-COMP:10131"/>
        <dbReference type="Rhea" id="RHEA-COMP:11032"/>
        <dbReference type="ChEBI" id="CHEBI:29950"/>
        <dbReference type="ChEBI" id="CHEBI:57287"/>
        <dbReference type="ChEBI" id="CHEBI:57379"/>
        <dbReference type="ChEBI" id="CHEBI:74151"/>
        <dbReference type="EC" id="2.3.1.225"/>
    </reaction>
</comment>
<dbReference type="AlphaFoldDB" id="A0A2U9R261"/>
<accession>A0A2U9R261</accession>
<feature type="transmembrane region" description="Helical" evidence="10">
    <location>
        <begin position="12"/>
        <end position="32"/>
    </location>
</feature>
<evidence type="ECO:0000256" key="9">
    <source>
        <dbReference type="ARBA" id="ARBA00048048"/>
    </source>
</evidence>
<keyword evidence="13" id="KW-1185">Reference proteome</keyword>
<keyword evidence="8 10" id="KW-0012">Acyltransferase</keyword>
<evidence type="ECO:0000256" key="3">
    <source>
        <dbReference type="ARBA" id="ARBA00022692"/>
    </source>
</evidence>